<protein>
    <submittedName>
        <fullName evidence="6">Bile acid:sodium symporter family protein</fullName>
    </submittedName>
</protein>
<keyword evidence="7" id="KW-1185">Reference proteome</keyword>
<keyword evidence="2 5" id="KW-0812">Transmembrane</keyword>
<accession>A0ABV8UWN8</accession>
<dbReference type="InterPro" id="IPR004710">
    <property type="entry name" value="Bilac:Na_transpt"/>
</dbReference>
<comment type="subcellular location">
    <subcellularLocation>
        <location evidence="1">Membrane</location>
        <topology evidence="1">Multi-pass membrane protein</topology>
    </subcellularLocation>
</comment>
<dbReference type="Proteomes" id="UP001595733">
    <property type="component" value="Unassembled WGS sequence"/>
</dbReference>
<evidence type="ECO:0000313" key="6">
    <source>
        <dbReference type="EMBL" id="MFC4355227.1"/>
    </source>
</evidence>
<keyword evidence="4 5" id="KW-0472">Membrane</keyword>
<feature type="transmembrane region" description="Helical" evidence="5">
    <location>
        <begin position="36"/>
        <end position="55"/>
    </location>
</feature>
<evidence type="ECO:0000256" key="2">
    <source>
        <dbReference type="ARBA" id="ARBA00022692"/>
    </source>
</evidence>
<organism evidence="6 7">
    <name type="scientific">Chryseomicrobium palamuruense</name>
    <dbReference type="NCBI Taxonomy" id="682973"/>
    <lineage>
        <taxon>Bacteria</taxon>
        <taxon>Bacillati</taxon>
        <taxon>Bacillota</taxon>
        <taxon>Bacilli</taxon>
        <taxon>Bacillales</taxon>
        <taxon>Caryophanaceae</taxon>
        <taxon>Chryseomicrobium</taxon>
    </lineage>
</organism>
<name>A0ABV8UWN8_9BACL</name>
<dbReference type="Pfam" id="PF01758">
    <property type="entry name" value="SBF"/>
    <property type="match status" value="1"/>
</dbReference>
<evidence type="ECO:0000256" key="3">
    <source>
        <dbReference type="ARBA" id="ARBA00022989"/>
    </source>
</evidence>
<comment type="caution">
    <text evidence="6">The sequence shown here is derived from an EMBL/GenBank/DDBJ whole genome shotgun (WGS) entry which is preliminary data.</text>
</comment>
<gene>
    <name evidence="6" type="ORF">ACFO0S_09230</name>
</gene>
<evidence type="ECO:0000256" key="1">
    <source>
        <dbReference type="ARBA" id="ARBA00004141"/>
    </source>
</evidence>
<feature type="transmembrane region" description="Helical" evidence="5">
    <location>
        <begin position="223"/>
        <end position="249"/>
    </location>
</feature>
<dbReference type="RefSeq" id="WP_378141628.1">
    <property type="nucleotide sequence ID" value="NZ_JBHSEF010000022.1"/>
</dbReference>
<feature type="transmembrane region" description="Helical" evidence="5">
    <location>
        <begin position="133"/>
        <end position="155"/>
    </location>
</feature>
<evidence type="ECO:0000256" key="5">
    <source>
        <dbReference type="SAM" id="Phobius"/>
    </source>
</evidence>
<evidence type="ECO:0000313" key="7">
    <source>
        <dbReference type="Proteomes" id="UP001595733"/>
    </source>
</evidence>
<dbReference type="PANTHER" id="PTHR10361">
    <property type="entry name" value="SODIUM-BILE ACID COTRANSPORTER"/>
    <property type="match status" value="1"/>
</dbReference>
<keyword evidence="3 5" id="KW-1133">Transmembrane helix</keyword>
<evidence type="ECO:0000256" key="4">
    <source>
        <dbReference type="ARBA" id="ARBA00023136"/>
    </source>
</evidence>
<dbReference type="InterPro" id="IPR002657">
    <property type="entry name" value="BilAc:Na_symport/Acr3"/>
</dbReference>
<feature type="transmembrane region" description="Helical" evidence="5">
    <location>
        <begin position="67"/>
        <end position="92"/>
    </location>
</feature>
<feature type="transmembrane region" description="Helical" evidence="5">
    <location>
        <begin position="192"/>
        <end position="211"/>
    </location>
</feature>
<sequence length="332" mass="34769">MNLLSKVSTLAGKYFAIWVIAAALLAFFVPEVFSVFGGYITILLGIVMFGMGLTLKPVDFKIVAKRPVPVILGVTAQFVVMPLGAFAIAYLLQLPAELAAGLVLLGSVPGGTASNVMVYLAKGNLALSVAMTSLSTLLAPIATPLLLLLLAGQWLPVDAMAMFTSIVQVIILPIVLGFVIQRIAPKAVEASLSVIPLISVTAILIIVGVVTGANGPNVVSAGWMVFVAVFLHNGFGLLLGYLIAMAFGLNEDDRRAISLEVGMQNSGLGVALATAHFSPLAALPSVWGAIWHNISGPILATIWSKNANSVDVNDEQLDEQLKATDRPAQTSL</sequence>
<dbReference type="EMBL" id="JBHSEF010000022">
    <property type="protein sequence ID" value="MFC4355227.1"/>
    <property type="molecule type" value="Genomic_DNA"/>
</dbReference>
<dbReference type="Gene3D" id="1.20.1530.20">
    <property type="match status" value="1"/>
</dbReference>
<dbReference type="PANTHER" id="PTHR10361:SF28">
    <property type="entry name" value="P3 PROTEIN-RELATED"/>
    <property type="match status" value="1"/>
</dbReference>
<dbReference type="InterPro" id="IPR038770">
    <property type="entry name" value="Na+/solute_symporter_sf"/>
</dbReference>
<feature type="transmembrane region" description="Helical" evidence="5">
    <location>
        <begin position="12"/>
        <end position="30"/>
    </location>
</feature>
<proteinExistence type="predicted"/>
<feature type="transmembrane region" description="Helical" evidence="5">
    <location>
        <begin position="161"/>
        <end position="180"/>
    </location>
</feature>
<reference evidence="7" key="1">
    <citation type="journal article" date="2019" name="Int. J. Syst. Evol. Microbiol.">
        <title>The Global Catalogue of Microorganisms (GCM) 10K type strain sequencing project: providing services to taxonomists for standard genome sequencing and annotation.</title>
        <authorList>
            <consortium name="The Broad Institute Genomics Platform"/>
            <consortium name="The Broad Institute Genome Sequencing Center for Infectious Disease"/>
            <person name="Wu L."/>
            <person name="Ma J."/>
        </authorList>
    </citation>
    <scope>NUCLEOTIDE SEQUENCE [LARGE SCALE GENOMIC DNA]</scope>
    <source>
        <strain evidence="7">CCUG 50353</strain>
    </source>
</reference>
<feature type="transmembrane region" description="Helical" evidence="5">
    <location>
        <begin position="98"/>
        <end position="121"/>
    </location>
</feature>